<gene>
    <name evidence="2" type="ORF">F8M41_026531</name>
</gene>
<accession>A0A8H3XHB4</accession>
<reference evidence="2 3" key="1">
    <citation type="journal article" date="2019" name="Environ. Microbiol.">
        <title>At the nexus of three kingdoms: the genome of the mycorrhizal fungus Gigaspora margarita provides insights into plant, endobacterial and fungal interactions.</title>
        <authorList>
            <person name="Venice F."/>
            <person name="Ghignone S."/>
            <person name="Salvioli di Fossalunga A."/>
            <person name="Amselem J."/>
            <person name="Novero M."/>
            <person name="Xianan X."/>
            <person name="Sedzielewska Toro K."/>
            <person name="Morin E."/>
            <person name="Lipzen A."/>
            <person name="Grigoriev I.V."/>
            <person name="Henrissat B."/>
            <person name="Martin F.M."/>
            <person name="Bonfante P."/>
        </authorList>
    </citation>
    <scope>NUCLEOTIDE SEQUENCE [LARGE SCALE GENOMIC DNA]</scope>
    <source>
        <strain evidence="2 3">BEG34</strain>
    </source>
</reference>
<evidence type="ECO:0000313" key="2">
    <source>
        <dbReference type="EMBL" id="KAF0464184.1"/>
    </source>
</evidence>
<dbReference type="AlphaFoldDB" id="A0A8H3XHB4"/>
<protein>
    <submittedName>
        <fullName evidence="2">Uncharacterized protein</fullName>
    </submittedName>
</protein>
<evidence type="ECO:0000313" key="3">
    <source>
        <dbReference type="Proteomes" id="UP000439903"/>
    </source>
</evidence>
<organism evidence="2 3">
    <name type="scientific">Gigaspora margarita</name>
    <dbReference type="NCBI Taxonomy" id="4874"/>
    <lineage>
        <taxon>Eukaryota</taxon>
        <taxon>Fungi</taxon>
        <taxon>Fungi incertae sedis</taxon>
        <taxon>Mucoromycota</taxon>
        <taxon>Glomeromycotina</taxon>
        <taxon>Glomeromycetes</taxon>
        <taxon>Diversisporales</taxon>
        <taxon>Gigasporaceae</taxon>
        <taxon>Gigaspora</taxon>
    </lineage>
</organism>
<sequence>MMSALQLETNTQPNEEALSQTTITTPNEIGKVKEVEVNNKQYMIGDMKIDGFDNNQSGIEEEAAADSREGQMLYSEAVKKSLPKHK</sequence>
<dbReference type="EMBL" id="WTPW01000993">
    <property type="protein sequence ID" value="KAF0464184.1"/>
    <property type="molecule type" value="Genomic_DNA"/>
</dbReference>
<proteinExistence type="predicted"/>
<dbReference type="Proteomes" id="UP000439903">
    <property type="component" value="Unassembled WGS sequence"/>
</dbReference>
<keyword evidence="3" id="KW-1185">Reference proteome</keyword>
<name>A0A8H3XHB4_GIGMA</name>
<comment type="caution">
    <text evidence="2">The sequence shown here is derived from an EMBL/GenBank/DDBJ whole genome shotgun (WGS) entry which is preliminary data.</text>
</comment>
<feature type="region of interest" description="Disordered" evidence="1">
    <location>
        <begin position="1"/>
        <end position="25"/>
    </location>
</feature>
<evidence type="ECO:0000256" key="1">
    <source>
        <dbReference type="SAM" id="MobiDB-lite"/>
    </source>
</evidence>